<feature type="signal peptide" evidence="1">
    <location>
        <begin position="1"/>
        <end position="33"/>
    </location>
</feature>
<dbReference type="EnsemblBacteria" id="CAD78266">
    <property type="protein sequence ID" value="CAD78266"/>
    <property type="gene ID" value="RB5066"/>
</dbReference>
<dbReference type="PATRIC" id="fig|243090.15.peg.2421"/>
<sequence length="463" mass="51668">MIMQKPIPRRRFLRGSGVLLGLPWMASMAETMAAAKPDASGSQNGDPQPPLRTAFLYFPNGVWEKDWVPQSEGTDYELSPSLEPLADLKDDFLVLSGLDKKHSHGGDGHYAKTANYLTGMPVAKTTGKDISSGGISIDQLIAAKVGNQTPLPSLELGIDPVISGIDSNVGYTRLYGSHISWQSPTRPIAKAINPRVVYERLFGKRMKTSTPEARSYQNLLDYVLEDARLVRGKLSRDDQFKMDEYLDSVREVEKRIEFATRDQSHRERFEAERDRIASGHALEIPETGTPGDFRQHIDLMLDMMVLAFQTDSTRVATFMFANDVSGRSFSFLDGVHGGHHELSHHENKEEKIAQYQLINRWHTEQFARMLRKMKAVKEGESTLLDNSMIMFGSSFSDGNRHDPDNLPLLLAGRGGGTIQPGRHIAAQDQVPVCNLYLSMAKRYGLDLERFGDSEAELTELAGT</sequence>
<dbReference type="OrthoDB" id="9146593at2"/>
<feature type="chain" id="PRO_5004291913" description="Secreted protein containing DUF1552" evidence="1">
    <location>
        <begin position="34"/>
        <end position="463"/>
    </location>
</feature>
<evidence type="ECO:0000313" key="2">
    <source>
        <dbReference type="EMBL" id="CAD78266.1"/>
    </source>
</evidence>
<evidence type="ECO:0008006" key="4">
    <source>
        <dbReference type="Google" id="ProtNLM"/>
    </source>
</evidence>
<dbReference type="STRING" id="243090.RB5066"/>
<dbReference type="InterPro" id="IPR011447">
    <property type="entry name" value="DUF1552"/>
</dbReference>
<dbReference type="InterPro" id="IPR006311">
    <property type="entry name" value="TAT_signal"/>
</dbReference>
<dbReference type="HOGENOM" id="CLU_044709_0_0_0"/>
<keyword evidence="1" id="KW-0732">Signal</keyword>
<dbReference type="Proteomes" id="UP000001025">
    <property type="component" value="Chromosome"/>
</dbReference>
<evidence type="ECO:0000256" key="1">
    <source>
        <dbReference type="SAM" id="SignalP"/>
    </source>
</evidence>
<dbReference type="eggNOG" id="COG2960">
    <property type="taxonomic scope" value="Bacteria"/>
</dbReference>
<gene>
    <name evidence="2" type="ordered locus">RB5066</name>
</gene>
<dbReference type="PROSITE" id="PS51318">
    <property type="entry name" value="TAT"/>
    <property type="match status" value="1"/>
</dbReference>
<organism evidence="2 3">
    <name type="scientific">Rhodopirellula baltica (strain DSM 10527 / NCIMB 13988 / SH1)</name>
    <dbReference type="NCBI Taxonomy" id="243090"/>
    <lineage>
        <taxon>Bacteria</taxon>
        <taxon>Pseudomonadati</taxon>
        <taxon>Planctomycetota</taxon>
        <taxon>Planctomycetia</taxon>
        <taxon>Pirellulales</taxon>
        <taxon>Pirellulaceae</taxon>
        <taxon>Rhodopirellula</taxon>
    </lineage>
</organism>
<accession>Q7UGR3</accession>
<dbReference type="AlphaFoldDB" id="Q7UGR3"/>
<evidence type="ECO:0000313" key="3">
    <source>
        <dbReference type="Proteomes" id="UP000001025"/>
    </source>
</evidence>
<proteinExistence type="predicted"/>
<keyword evidence="3" id="KW-1185">Reference proteome</keyword>
<protein>
    <recommendedName>
        <fullName evidence="4">Secreted protein containing DUF1552</fullName>
    </recommendedName>
</protein>
<dbReference type="InParanoid" id="Q7UGR3"/>
<dbReference type="Pfam" id="PF07586">
    <property type="entry name" value="HXXSHH"/>
    <property type="match status" value="1"/>
</dbReference>
<dbReference type="EMBL" id="BX294141">
    <property type="protein sequence ID" value="CAD78266.1"/>
    <property type="molecule type" value="Genomic_DNA"/>
</dbReference>
<name>Q7UGR3_RHOBA</name>
<reference evidence="2 3" key="1">
    <citation type="journal article" date="2003" name="Proc. Natl. Acad. Sci. U.S.A.">
        <title>Complete genome sequence of the marine planctomycete Pirellula sp. strain 1.</title>
        <authorList>
            <person name="Gloeckner F.O."/>
            <person name="Kube M."/>
            <person name="Bauer M."/>
            <person name="Teeling H."/>
            <person name="Lombardot T."/>
            <person name="Ludwig W."/>
            <person name="Gade D."/>
            <person name="Beck A."/>
            <person name="Borzym K."/>
            <person name="Heitmann K."/>
            <person name="Rabus R."/>
            <person name="Schlesner H."/>
            <person name="Amann R."/>
            <person name="Reinhardt R."/>
        </authorList>
    </citation>
    <scope>NUCLEOTIDE SEQUENCE [LARGE SCALE GENOMIC DNA]</scope>
    <source>
        <strain evidence="3">DSM 10527 / NCIMB 13988 / SH1</strain>
    </source>
</reference>
<dbReference type="KEGG" id="rba:RB5066"/>